<gene>
    <name evidence="1" type="ORF">LX87_01905</name>
</gene>
<dbReference type="RefSeq" id="WP_111627966.1">
    <property type="nucleotide sequence ID" value="NZ_QLMC01000002.1"/>
</dbReference>
<dbReference type="OrthoDB" id="963468at2"/>
<dbReference type="EMBL" id="QLMC01000002">
    <property type="protein sequence ID" value="RAK00207.1"/>
    <property type="molecule type" value="Genomic_DNA"/>
</dbReference>
<dbReference type="Proteomes" id="UP000248790">
    <property type="component" value="Unassembled WGS sequence"/>
</dbReference>
<protein>
    <submittedName>
        <fullName evidence="1">Uncharacterized protein</fullName>
    </submittedName>
</protein>
<keyword evidence="2" id="KW-1185">Reference proteome</keyword>
<evidence type="ECO:0000313" key="1">
    <source>
        <dbReference type="EMBL" id="RAK00207.1"/>
    </source>
</evidence>
<dbReference type="AlphaFoldDB" id="A0A327X969"/>
<reference evidence="1 2" key="1">
    <citation type="submission" date="2018-06" db="EMBL/GenBank/DDBJ databases">
        <title>Genomic Encyclopedia of Archaeal and Bacterial Type Strains, Phase II (KMG-II): from individual species to whole genera.</title>
        <authorList>
            <person name="Goeker M."/>
        </authorList>
    </citation>
    <scope>NUCLEOTIDE SEQUENCE [LARGE SCALE GENOMIC DNA]</scope>
    <source>
        <strain evidence="1 2">DSM 21851</strain>
    </source>
</reference>
<accession>A0A327X969</accession>
<comment type="caution">
    <text evidence="1">The sequence shown here is derived from an EMBL/GenBank/DDBJ whole genome shotgun (WGS) entry which is preliminary data.</text>
</comment>
<evidence type="ECO:0000313" key="2">
    <source>
        <dbReference type="Proteomes" id="UP000248790"/>
    </source>
</evidence>
<sequence>MKKRQAHSEPFDKEFLLTMINGQLESWASFLLIGKKVKVLLFDSQCTPTVIQKFRSEGWRVDFSHRSNKLPSRTYYFFSLPVSR</sequence>
<proteinExistence type="predicted"/>
<organism evidence="1 2">
    <name type="scientific">Larkinella arboricola</name>
    <dbReference type="NCBI Taxonomy" id="643671"/>
    <lineage>
        <taxon>Bacteria</taxon>
        <taxon>Pseudomonadati</taxon>
        <taxon>Bacteroidota</taxon>
        <taxon>Cytophagia</taxon>
        <taxon>Cytophagales</taxon>
        <taxon>Spirosomataceae</taxon>
        <taxon>Larkinella</taxon>
    </lineage>
</organism>
<name>A0A327X969_LARAB</name>